<dbReference type="GO" id="GO:0007094">
    <property type="term" value="P:mitotic spindle assembly checkpoint signaling"/>
    <property type="evidence" value="ECO:0007669"/>
    <property type="project" value="InterPro"/>
</dbReference>
<feature type="region of interest" description="Disordered" evidence="2">
    <location>
        <begin position="532"/>
        <end position="558"/>
    </location>
</feature>
<dbReference type="GO" id="GO:0030496">
    <property type="term" value="C:midbody"/>
    <property type="evidence" value="ECO:0007669"/>
    <property type="project" value="TreeGrafter"/>
</dbReference>
<feature type="repeat" description="ANK" evidence="1">
    <location>
        <begin position="110"/>
        <end position="142"/>
    </location>
</feature>
<feature type="region of interest" description="Disordered" evidence="2">
    <location>
        <begin position="747"/>
        <end position="781"/>
    </location>
</feature>
<dbReference type="Proteomes" id="UP000014500">
    <property type="component" value="Unassembled WGS sequence"/>
</dbReference>
<feature type="region of interest" description="Disordered" evidence="2">
    <location>
        <begin position="658"/>
        <end position="685"/>
    </location>
</feature>
<dbReference type="GO" id="GO:0051306">
    <property type="term" value="P:mitotic sister chromatid separation"/>
    <property type="evidence" value="ECO:0007669"/>
    <property type="project" value="InterPro"/>
</dbReference>
<dbReference type="EnsemblMetazoa" id="SMAR000128-RA">
    <property type="protein sequence ID" value="SMAR000128-PA"/>
    <property type="gene ID" value="SMAR000128"/>
</dbReference>
<dbReference type="InterPro" id="IPR001245">
    <property type="entry name" value="Ser-Thr/Tyr_kinase_cat_dom"/>
</dbReference>
<dbReference type="PROSITE" id="PS50011">
    <property type="entry name" value="PROTEIN_KINASE_DOM"/>
    <property type="match status" value="1"/>
</dbReference>
<evidence type="ECO:0000313" key="5">
    <source>
        <dbReference type="Proteomes" id="UP000014500"/>
    </source>
</evidence>
<proteinExistence type="predicted"/>
<dbReference type="HOGENOM" id="CLU_291401_0_0_1"/>
<feature type="region of interest" description="Disordered" evidence="2">
    <location>
        <begin position="1"/>
        <end position="27"/>
    </location>
</feature>
<dbReference type="PROSITE" id="PS50088">
    <property type="entry name" value="ANK_REPEAT"/>
    <property type="match status" value="2"/>
</dbReference>
<dbReference type="Gene3D" id="1.25.40.20">
    <property type="entry name" value="Ankyrin repeat-containing domain"/>
    <property type="match status" value="1"/>
</dbReference>
<feature type="compositionally biased region" description="Polar residues" evidence="2">
    <location>
        <begin position="708"/>
        <end position="725"/>
    </location>
</feature>
<feature type="domain" description="Protein kinase" evidence="3">
    <location>
        <begin position="256"/>
        <end position="522"/>
    </location>
</feature>
<feature type="repeat" description="ANK" evidence="1">
    <location>
        <begin position="77"/>
        <end position="109"/>
    </location>
</feature>
<dbReference type="GO" id="GO:0005524">
    <property type="term" value="F:ATP binding"/>
    <property type="evidence" value="ECO:0007669"/>
    <property type="project" value="InterPro"/>
</dbReference>
<name>T1IH24_STRMM</name>
<feature type="region of interest" description="Disordered" evidence="2">
    <location>
        <begin position="708"/>
        <end position="733"/>
    </location>
</feature>
<accession>T1IH24</accession>
<dbReference type="InterPro" id="IPR039339">
    <property type="entry name" value="Tex14"/>
</dbReference>
<dbReference type="InterPro" id="IPR002110">
    <property type="entry name" value="Ankyrin_rpt"/>
</dbReference>
<dbReference type="GO" id="GO:0000776">
    <property type="term" value="C:kinetochore"/>
    <property type="evidence" value="ECO:0007669"/>
    <property type="project" value="TreeGrafter"/>
</dbReference>
<dbReference type="GO" id="GO:0045171">
    <property type="term" value="C:intercellular bridge"/>
    <property type="evidence" value="ECO:0007669"/>
    <property type="project" value="TreeGrafter"/>
</dbReference>
<evidence type="ECO:0000259" key="3">
    <source>
        <dbReference type="PROSITE" id="PS50011"/>
    </source>
</evidence>
<dbReference type="InterPro" id="IPR036770">
    <property type="entry name" value="Ankyrin_rpt-contain_sf"/>
</dbReference>
<reference evidence="5" key="1">
    <citation type="submission" date="2011-05" db="EMBL/GenBank/DDBJ databases">
        <authorList>
            <person name="Richards S.R."/>
            <person name="Qu J."/>
            <person name="Jiang H."/>
            <person name="Jhangiani S.N."/>
            <person name="Agravi P."/>
            <person name="Goodspeed R."/>
            <person name="Gross S."/>
            <person name="Mandapat C."/>
            <person name="Jackson L."/>
            <person name="Mathew T."/>
            <person name="Pu L."/>
            <person name="Thornton R."/>
            <person name="Saada N."/>
            <person name="Wilczek-Boney K.B."/>
            <person name="Lee S."/>
            <person name="Kovar C."/>
            <person name="Wu Y."/>
            <person name="Scherer S.E."/>
            <person name="Worley K.C."/>
            <person name="Muzny D.M."/>
            <person name="Gibbs R."/>
        </authorList>
    </citation>
    <scope>NUCLEOTIDE SEQUENCE</scope>
    <source>
        <strain evidence="5">Brora</strain>
    </source>
</reference>
<dbReference type="GO" id="GO:0004672">
    <property type="term" value="F:protein kinase activity"/>
    <property type="evidence" value="ECO:0007669"/>
    <property type="project" value="InterPro"/>
</dbReference>
<dbReference type="SUPFAM" id="SSF48403">
    <property type="entry name" value="Ankyrin repeat"/>
    <property type="match status" value="1"/>
</dbReference>
<evidence type="ECO:0000313" key="4">
    <source>
        <dbReference type="EnsemblMetazoa" id="SMAR000128-PA"/>
    </source>
</evidence>
<dbReference type="Gene3D" id="1.10.510.10">
    <property type="entry name" value="Transferase(Phosphotransferase) domain 1"/>
    <property type="match status" value="1"/>
</dbReference>
<feature type="compositionally biased region" description="Polar residues" evidence="2">
    <location>
        <begin position="756"/>
        <end position="777"/>
    </location>
</feature>
<dbReference type="InterPro" id="IPR011009">
    <property type="entry name" value="Kinase-like_dom_sf"/>
</dbReference>
<dbReference type="Pfam" id="PF07714">
    <property type="entry name" value="PK_Tyr_Ser-Thr"/>
    <property type="match status" value="1"/>
</dbReference>
<dbReference type="AlphaFoldDB" id="T1IH24"/>
<evidence type="ECO:0000256" key="2">
    <source>
        <dbReference type="SAM" id="MobiDB-lite"/>
    </source>
</evidence>
<dbReference type="InterPro" id="IPR000719">
    <property type="entry name" value="Prot_kinase_dom"/>
</dbReference>
<feature type="compositionally biased region" description="Basic and acidic residues" evidence="2">
    <location>
        <begin position="543"/>
        <end position="556"/>
    </location>
</feature>
<evidence type="ECO:0000256" key="1">
    <source>
        <dbReference type="PROSITE-ProRule" id="PRU00023"/>
    </source>
</evidence>
<dbReference type="SMART" id="SM00248">
    <property type="entry name" value="ANK"/>
    <property type="match status" value="2"/>
</dbReference>
<dbReference type="PROSITE" id="PS50297">
    <property type="entry name" value="ANK_REP_REGION"/>
    <property type="match status" value="1"/>
</dbReference>
<dbReference type="Pfam" id="PF12796">
    <property type="entry name" value="Ank_2"/>
    <property type="match status" value="1"/>
</dbReference>
<dbReference type="PANTHER" id="PTHR23060">
    <property type="entry name" value="TESTIS EXPRESSED GENE 14"/>
    <property type="match status" value="1"/>
</dbReference>
<keyword evidence="5" id="KW-1185">Reference proteome</keyword>
<dbReference type="GO" id="GO:0043063">
    <property type="term" value="P:intercellular bridge organization"/>
    <property type="evidence" value="ECO:0007669"/>
    <property type="project" value="InterPro"/>
</dbReference>
<protein>
    <recommendedName>
        <fullName evidence="3">Protein kinase domain-containing protein</fullName>
    </recommendedName>
</protein>
<reference evidence="4" key="2">
    <citation type="submission" date="2015-02" db="UniProtKB">
        <authorList>
            <consortium name="EnsemblMetazoa"/>
        </authorList>
    </citation>
    <scope>IDENTIFICATION</scope>
</reference>
<dbReference type="EMBL" id="JH429682">
    <property type="status" value="NOT_ANNOTATED_CDS"/>
    <property type="molecule type" value="Genomic_DNA"/>
</dbReference>
<dbReference type="PANTHER" id="PTHR23060:SF3">
    <property type="entry name" value="TESTIS EXPRESSED 14, INTERCELLULAR BRIDGE FORMING FACTOR"/>
    <property type="match status" value="1"/>
</dbReference>
<dbReference type="GO" id="GO:0008608">
    <property type="term" value="P:attachment of spindle microtubules to kinetochore"/>
    <property type="evidence" value="ECO:0007669"/>
    <property type="project" value="InterPro"/>
</dbReference>
<dbReference type="GO" id="GO:0007140">
    <property type="term" value="P:male meiotic nuclear division"/>
    <property type="evidence" value="ECO:0007669"/>
    <property type="project" value="InterPro"/>
</dbReference>
<dbReference type="STRING" id="126957.T1IH24"/>
<dbReference type="SUPFAM" id="SSF56112">
    <property type="entry name" value="Protein kinase-like (PK-like)"/>
    <property type="match status" value="1"/>
</dbReference>
<sequence>MNPFSRKRSSSESRVTSRRSKSSETADNTTKLPVAIGHCTLNTVEDNFHLYATLGKKKSLIKLLAKSKFPIDTPNCLGQSALFCAAYTGKEKVVEVLLLHGASPNFRCSGDYTPVHGSCWSCNVKILIMLLEAGGDLRARDTQERQPKDWCILQTNQEKGQFILQLINLLENIVATFVDSSVVKAQRNPQAQSSKVWEQLLNYVQKVARKSCTSTPSLPDFPSNFAHFLGHGNICIDSNNQLCNLSYIQHVAENNLRMSVTTGKYYTEASMVMERMEWNSSRVTRKRIKENCSHCMMDVLMLELDHLSQLRHSNLLLLMGVCPLAEFKQTSLVFENVEIGSLYHILHEKHMSPNHSKCQEILLQICDALVYLHSKLFVHCAVTSHSIHLVTASVAKLGNCGYMVQCRPDGVGCRKTLDMIHFQDLYHWLAPEIISDDKPTVASDVYGLASVLLEMLTIRLPWANLSSEQIAHCLLRKNIQPELPPYVVEPFDTVLCEGLRIPVSARFVVQRESLTLPPKTSFSADSLAIQHMEGPSPTLKPDSSGESKQDMEEFGKGEQIATAKKTWDVKLHRGQTLPRLNLRQETPRRPLLKDDTYSFIQNPDKRRFFQSSTLPQKDVCGRFNVTPRPQEENKCNMKAFDLSLTPLKICRPTLSQSAREIASPRETKRNASIGSLHISQPPIRQAQHMMMSTPIPDGRKPEKVYRSANRSAGSQCDSSSTNNGAVSVKPASHHVGTSFGSNVIKMTDGDGEGVPFSSSPGSDSLEVQPSMPTSPNASRIKPLSPALEDWFAGRGSVQGLISSFEKNRTIGDKAGKWGSCKSLISSCEKKLRSQAISSLKPSEKSKTLPINHKSNSFVIERRQSLGAEYGDLEISVTSSTPTKQKELVNSGKQEKVAIGNNTAKNSLVDAPVEDLYFDDELNECNCEDHLRLLASGVEKPNQMFAAKITPVFNNQSPHQKIAIDTDESNISTPRSISDVQLEADTKVKVIQVKAEPGYSCTVRTESNSLGDGTHHVTLTKTHMQSGKEEIIEEVIHADVVQHHIIMEK</sequence>
<organism evidence="4 5">
    <name type="scientific">Strigamia maritima</name>
    <name type="common">European centipede</name>
    <name type="synonym">Geophilus maritimus</name>
    <dbReference type="NCBI Taxonomy" id="126957"/>
    <lineage>
        <taxon>Eukaryota</taxon>
        <taxon>Metazoa</taxon>
        <taxon>Ecdysozoa</taxon>
        <taxon>Arthropoda</taxon>
        <taxon>Myriapoda</taxon>
        <taxon>Chilopoda</taxon>
        <taxon>Pleurostigmophora</taxon>
        <taxon>Geophilomorpha</taxon>
        <taxon>Linotaeniidae</taxon>
        <taxon>Strigamia</taxon>
    </lineage>
</organism>
<dbReference type="eggNOG" id="KOG0192">
    <property type="taxonomic scope" value="Eukaryota"/>
</dbReference>
<keyword evidence="1" id="KW-0040">ANK repeat</keyword>